<feature type="transmembrane region" description="Helical" evidence="6">
    <location>
        <begin position="224"/>
        <end position="248"/>
    </location>
</feature>
<comment type="similarity">
    <text evidence="2">Belongs to the UPF0014 family.</text>
</comment>
<dbReference type="STRING" id="697281.Mahau_1529"/>
<dbReference type="AlphaFoldDB" id="F3ZYH7"/>
<dbReference type="PANTHER" id="PTHR30028">
    <property type="entry name" value="UPF0014 INNER MEMBRANE PROTEIN YBBM-RELATED"/>
    <property type="match status" value="1"/>
</dbReference>
<evidence type="ECO:0000256" key="4">
    <source>
        <dbReference type="ARBA" id="ARBA00022989"/>
    </source>
</evidence>
<dbReference type="Proteomes" id="UP000008457">
    <property type="component" value="Chromosome"/>
</dbReference>
<dbReference type="eggNOG" id="COG0390">
    <property type="taxonomic scope" value="Bacteria"/>
</dbReference>
<keyword evidence="5 6" id="KW-0472">Membrane</keyword>
<keyword evidence="3 6" id="KW-0812">Transmembrane</keyword>
<reference evidence="7 8" key="2">
    <citation type="journal article" date="2011" name="Stand. Genomic Sci.">
        <title>Complete genome sequence of Mahella australiensis type strain (50-1 BON).</title>
        <authorList>
            <person name="Sikorski J."/>
            <person name="Teshima H."/>
            <person name="Nolan M."/>
            <person name="Lucas S."/>
            <person name="Hammon N."/>
            <person name="Deshpande S."/>
            <person name="Cheng J.F."/>
            <person name="Pitluck S."/>
            <person name="Liolios K."/>
            <person name="Pagani I."/>
            <person name="Ivanova N."/>
            <person name="Huntemann M."/>
            <person name="Mavromatis K."/>
            <person name="Ovchinikova G."/>
            <person name="Pati A."/>
            <person name="Tapia R."/>
            <person name="Han C."/>
            <person name="Goodwin L."/>
            <person name="Chen A."/>
            <person name="Palaniappan K."/>
            <person name="Land M."/>
            <person name="Hauser L."/>
            <person name="Ngatchou-Djao O.D."/>
            <person name="Rohde M."/>
            <person name="Pukall R."/>
            <person name="Spring S."/>
            <person name="Abt B."/>
            <person name="Goker M."/>
            <person name="Detter J.C."/>
            <person name="Woyke T."/>
            <person name="Bristow J."/>
            <person name="Markowitz V."/>
            <person name="Hugenholtz P."/>
            <person name="Eisen J.A."/>
            <person name="Kyrpides N.C."/>
            <person name="Klenk H.P."/>
            <person name="Lapidus A."/>
        </authorList>
    </citation>
    <scope>NUCLEOTIDE SEQUENCE [LARGE SCALE GENOMIC DNA]</scope>
    <source>
        <strain evidence="8">DSM 15567 / CIP 107919 / 50-1 BON</strain>
    </source>
</reference>
<organism evidence="7 8">
    <name type="scientific">Mahella australiensis (strain DSM 15567 / CIP 107919 / 50-1 BON)</name>
    <dbReference type="NCBI Taxonomy" id="697281"/>
    <lineage>
        <taxon>Bacteria</taxon>
        <taxon>Bacillati</taxon>
        <taxon>Bacillota</taxon>
        <taxon>Clostridia</taxon>
        <taxon>Thermoanaerobacterales</taxon>
        <taxon>Thermoanaerobacterales Family IV. Incertae Sedis</taxon>
        <taxon>Mahella</taxon>
    </lineage>
</organism>
<reference evidence="8" key="1">
    <citation type="submission" date="2010-11" db="EMBL/GenBank/DDBJ databases">
        <title>The complete genome of Mahella australiensis DSM 15567.</title>
        <authorList>
            <consortium name="US DOE Joint Genome Institute (JGI-PGF)"/>
            <person name="Lucas S."/>
            <person name="Copeland A."/>
            <person name="Lapidus A."/>
            <person name="Bruce D."/>
            <person name="Goodwin L."/>
            <person name="Pitluck S."/>
            <person name="Kyrpides N."/>
            <person name="Mavromatis K."/>
            <person name="Pagani I."/>
            <person name="Ivanova N."/>
            <person name="Teshima H."/>
            <person name="Brettin T."/>
            <person name="Detter J.C."/>
            <person name="Han C."/>
            <person name="Tapia R."/>
            <person name="Land M."/>
            <person name="Hauser L."/>
            <person name="Markowitz V."/>
            <person name="Cheng J.-F."/>
            <person name="Hugenholtz P."/>
            <person name="Woyke T."/>
            <person name="Wu D."/>
            <person name="Spring S."/>
            <person name="Pukall R."/>
            <person name="Steenblock K."/>
            <person name="Schneider S."/>
            <person name="Klenk H.-P."/>
            <person name="Eisen J.A."/>
        </authorList>
    </citation>
    <scope>NUCLEOTIDE SEQUENCE [LARGE SCALE GENOMIC DNA]</scope>
    <source>
        <strain evidence="8">DSM 15567 / CIP 107919 / 50-1 BON</strain>
    </source>
</reference>
<evidence type="ECO:0000313" key="8">
    <source>
        <dbReference type="Proteomes" id="UP000008457"/>
    </source>
</evidence>
<feature type="transmembrane region" description="Helical" evidence="6">
    <location>
        <begin position="129"/>
        <end position="149"/>
    </location>
</feature>
<comment type="subcellular location">
    <subcellularLocation>
        <location evidence="1">Membrane</location>
        <topology evidence="1">Multi-pass membrane protein</topology>
    </subcellularLocation>
</comment>
<keyword evidence="8" id="KW-1185">Reference proteome</keyword>
<dbReference type="EMBL" id="CP002360">
    <property type="protein sequence ID" value="AEE96719.1"/>
    <property type="molecule type" value="Genomic_DNA"/>
</dbReference>
<feature type="transmembrane region" description="Helical" evidence="6">
    <location>
        <begin position="39"/>
        <end position="60"/>
    </location>
</feature>
<proteinExistence type="inferred from homology"/>
<accession>F3ZYH7</accession>
<evidence type="ECO:0008006" key="9">
    <source>
        <dbReference type="Google" id="ProtNLM"/>
    </source>
</evidence>
<feature type="transmembrane region" description="Helical" evidence="6">
    <location>
        <begin position="6"/>
        <end position="27"/>
    </location>
</feature>
<dbReference type="HOGENOM" id="CLU_076147_1_0_9"/>
<protein>
    <recommendedName>
        <fullName evidence="9">Iron export ABC transporter permease subunit FetB</fullName>
    </recommendedName>
</protein>
<gene>
    <name evidence="7" type="ordered locus">Mahau_1529</name>
</gene>
<sequence>MMSGIIDLGIWQMLSAYVFVLIVVWIVWSRRIGREKEILISAIRMTIQLIAVGYILAYIFEHANPAYTFAALAVMEVFAVYNAYQRIKVKLNPRLKKIMAVSLVLGTMGSLLFFVLGVVRVKPWYNPQYFIPLGGMIIGNSMTGITLGADRVLDGMRTKKEQVEMALMLGATPKMAAKQIGDNAFETAILPTVNQMMGMGIVFLPGMMTGQILSGTSPLTAIEYQIAIMLGILGSVSLSVILFVIWSYRAFFNDRAQLVDE</sequence>
<dbReference type="InterPro" id="IPR005226">
    <property type="entry name" value="UPF0014_fam"/>
</dbReference>
<evidence type="ECO:0000256" key="5">
    <source>
        <dbReference type="ARBA" id="ARBA00023136"/>
    </source>
</evidence>
<feature type="transmembrane region" description="Helical" evidence="6">
    <location>
        <begin position="96"/>
        <end position="117"/>
    </location>
</feature>
<name>F3ZYH7_MAHA5</name>
<dbReference type="PANTHER" id="PTHR30028:SF0">
    <property type="entry name" value="PROTEIN ALUMINUM SENSITIVE 3"/>
    <property type="match status" value="1"/>
</dbReference>
<keyword evidence="4 6" id="KW-1133">Transmembrane helix</keyword>
<dbReference type="GO" id="GO:0005886">
    <property type="term" value="C:plasma membrane"/>
    <property type="evidence" value="ECO:0007669"/>
    <property type="project" value="TreeGrafter"/>
</dbReference>
<evidence type="ECO:0000313" key="7">
    <source>
        <dbReference type="EMBL" id="AEE96719.1"/>
    </source>
</evidence>
<dbReference type="KEGG" id="mas:Mahau_1529"/>
<dbReference type="RefSeq" id="WP_013781148.1">
    <property type="nucleotide sequence ID" value="NC_015520.1"/>
</dbReference>
<evidence type="ECO:0000256" key="3">
    <source>
        <dbReference type="ARBA" id="ARBA00022692"/>
    </source>
</evidence>
<evidence type="ECO:0000256" key="2">
    <source>
        <dbReference type="ARBA" id="ARBA00005268"/>
    </source>
</evidence>
<dbReference type="Pfam" id="PF03649">
    <property type="entry name" value="UPF0014"/>
    <property type="match status" value="1"/>
</dbReference>
<evidence type="ECO:0000256" key="1">
    <source>
        <dbReference type="ARBA" id="ARBA00004141"/>
    </source>
</evidence>
<feature type="transmembrane region" description="Helical" evidence="6">
    <location>
        <begin position="66"/>
        <end position="84"/>
    </location>
</feature>
<evidence type="ECO:0000256" key="6">
    <source>
        <dbReference type="SAM" id="Phobius"/>
    </source>
</evidence>